<keyword evidence="3" id="KW-1185">Reference proteome</keyword>
<dbReference type="PANTHER" id="PTHR11533">
    <property type="entry name" value="PROTEASE M1 ZINC METALLOPROTEASE"/>
    <property type="match status" value="1"/>
</dbReference>
<dbReference type="GO" id="GO:0043171">
    <property type="term" value="P:peptide catabolic process"/>
    <property type="evidence" value="ECO:0007669"/>
    <property type="project" value="TreeGrafter"/>
</dbReference>
<dbReference type="InterPro" id="IPR050344">
    <property type="entry name" value="Peptidase_M1_aminopeptidases"/>
</dbReference>
<evidence type="ECO:0000313" key="2">
    <source>
        <dbReference type="EMBL" id="RCN49227.1"/>
    </source>
</evidence>
<dbReference type="STRING" id="29170.A0A368H1W2"/>
<dbReference type="GO" id="GO:0005615">
    <property type="term" value="C:extracellular space"/>
    <property type="evidence" value="ECO:0007669"/>
    <property type="project" value="TreeGrafter"/>
</dbReference>
<sequence length="85" mass="9328">MLGHSADGYSFIIAAVTQCEPMGARAIVPCFDEPEYKAIWNVTIIHPVGTKAIANALELSETTWVMYLILNTSTTARRDDTAKLL</sequence>
<dbReference type="Gene3D" id="2.60.40.1730">
    <property type="entry name" value="tricorn interacting facor f3 domain"/>
    <property type="match status" value="1"/>
</dbReference>
<dbReference type="GO" id="GO:0070006">
    <property type="term" value="F:metalloaminopeptidase activity"/>
    <property type="evidence" value="ECO:0007669"/>
    <property type="project" value="TreeGrafter"/>
</dbReference>
<comment type="caution">
    <text evidence="2">The sequence shown here is derived from an EMBL/GenBank/DDBJ whole genome shotgun (WGS) entry which is preliminary data.</text>
</comment>
<dbReference type="GO" id="GO:0006508">
    <property type="term" value="P:proteolysis"/>
    <property type="evidence" value="ECO:0007669"/>
    <property type="project" value="TreeGrafter"/>
</dbReference>
<proteinExistence type="predicted"/>
<gene>
    <name evidence="2" type="ORF">ANCCAN_04642</name>
</gene>
<dbReference type="GO" id="GO:0042277">
    <property type="term" value="F:peptide binding"/>
    <property type="evidence" value="ECO:0007669"/>
    <property type="project" value="TreeGrafter"/>
</dbReference>
<protein>
    <recommendedName>
        <fullName evidence="1">Aminopeptidase N-like N-terminal domain-containing protein</fullName>
    </recommendedName>
</protein>
<dbReference type="InterPro" id="IPR042097">
    <property type="entry name" value="Aminopeptidase_N-like_N_sf"/>
</dbReference>
<dbReference type="GO" id="GO:0008270">
    <property type="term" value="F:zinc ion binding"/>
    <property type="evidence" value="ECO:0007669"/>
    <property type="project" value="TreeGrafter"/>
</dbReference>
<accession>A0A368H1W2</accession>
<organism evidence="2 3">
    <name type="scientific">Ancylostoma caninum</name>
    <name type="common">Dog hookworm</name>
    <dbReference type="NCBI Taxonomy" id="29170"/>
    <lineage>
        <taxon>Eukaryota</taxon>
        <taxon>Metazoa</taxon>
        <taxon>Ecdysozoa</taxon>
        <taxon>Nematoda</taxon>
        <taxon>Chromadorea</taxon>
        <taxon>Rhabditida</taxon>
        <taxon>Rhabditina</taxon>
        <taxon>Rhabditomorpha</taxon>
        <taxon>Strongyloidea</taxon>
        <taxon>Ancylostomatidae</taxon>
        <taxon>Ancylostomatinae</taxon>
        <taxon>Ancylostoma</taxon>
    </lineage>
</organism>
<dbReference type="SUPFAM" id="SSF63737">
    <property type="entry name" value="Leukotriene A4 hydrolase N-terminal domain"/>
    <property type="match status" value="1"/>
</dbReference>
<dbReference type="GO" id="GO:0016020">
    <property type="term" value="C:membrane"/>
    <property type="evidence" value="ECO:0007669"/>
    <property type="project" value="TreeGrafter"/>
</dbReference>
<dbReference type="PANTHER" id="PTHR11533:SF301">
    <property type="entry name" value="AMINOPEPTIDASE"/>
    <property type="match status" value="1"/>
</dbReference>
<name>A0A368H1W2_ANCCA</name>
<evidence type="ECO:0000259" key="1">
    <source>
        <dbReference type="Pfam" id="PF17900"/>
    </source>
</evidence>
<dbReference type="Pfam" id="PF17900">
    <property type="entry name" value="Peptidase_M1_N"/>
    <property type="match status" value="1"/>
</dbReference>
<feature type="domain" description="Aminopeptidase N-like N-terminal" evidence="1">
    <location>
        <begin position="14"/>
        <end position="60"/>
    </location>
</feature>
<dbReference type="EMBL" id="JOJR01000036">
    <property type="protein sequence ID" value="RCN49227.1"/>
    <property type="molecule type" value="Genomic_DNA"/>
</dbReference>
<evidence type="ECO:0000313" key="3">
    <source>
        <dbReference type="Proteomes" id="UP000252519"/>
    </source>
</evidence>
<dbReference type="OrthoDB" id="5834318at2759"/>
<dbReference type="InterPro" id="IPR045357">
    <property type="entry name" value="Aminopeptidase_N-like_N"/>
</dbReference>
<dbReference type="AlphaFoldDB" id="A0A368H1W2"/>
<dbReference type="Proteomes" id="UP000252519">
    <property type="component" value="Unassembled WGS sequence"/>
</dbReference>
<reference evidence="2 3" key="1">
    <citation type="submission" date="2014-10" db="EMBL/GenBank/DDBJ databases">
        <title>Draft genome of the hookworm Ancylostoma caninum.</title>
        <authorList>
            <person name="Mitreva M."/>
        </authorList>
    </citation>
    <scope>NUCLEOTIDE SEQUENCE [LARGE SCALE GENOMIC DNA]</scope>
    <source>
        <strain evidence="2 3">Baltimore</strain>
    </source>
</reference>
<dbReference type="GO" id="GO:0005737">
    <property type="term" value="C:cytoplasm"/>
    <property type="evidence" value="ECO:0007669"/>
    <property type="project" value="TreeGrafter"/>
</dbReference>